<keyword evidence="1" id="KW-0732">Signal</keyword>
<dbReference type="Gene3D" id="1.25.40.10">
    <property type="entry name" value="Tetratricopeptide repeat domain"/>
    <property type="match status" value="1"/>
</dbReference>
<dbReference type="InterPro" id="IPR019734">
    <property type="entry name" value="TPR_rpt"/>
</dbReference>
<evidence type="ECO:0000313" key="3">
    <source>
        <dbReference type="Proteomes" id="UP000809349"/>
    </source>
</evidence>
<keyword evidence="3" id="KW-1185">Reference proteome</keyword>
<gene>
    <name evidence="2" type="ORF">I4X03_021110</name>
</gene>
<feature type="chain" id="PRO_5045719464" description="Tetratricopeptide repeat protein" evidence="1">
    <location>
        <begin position="25"/>
        <end position="216"/>
    </location>
</feature>
<dbReference type="Proteomes" id="UP000809349">
    <property type="component" value="Unassembled WGS sequence"/>
</dbReference>
<proteinExistence type="predicted"/>
<name>A0ABS7SV19_9BURK</name>
<dbReference type="InterPro" id="IPR011990">
    <property type="entry name" value="TPR-like_helical_dom_sf"/>
</dbReference>
<comment type="caution">
    <text evidence="2">The sequence shown here is derived from an EMBL/GenBank/DDBJ whole genome shotgun (WGS) entry which is preliminary data.</text>
</comment>
<organism evidence="2 3">
    <name type="scientific">Massilia soli</name>
    <dbReference type="NCBI Taxonomy" id="2792854"/>
    <lineage>
        <taxon>Bacteria</taxon>
        <taxon>Pseudomonadati</taxon>
        <taxon>Pseudomonadota</taxon>
        <taxon>Betaproteobacteria</taxon>
        <taxon>Burkholderiales</taxon>
        <taxon>Oxalobacteraceae</taxon>
        <taxon>Telluria group</taxon>
        <taxon>Massilia</taxon>
    </lineage>
</organism>
<evidence type="ECO:0008006" key="4">
    <source>
        <dbReference type="Google" id="ProtNLM"/>
    </source>
</evidence>
<dbReference type="RefSeq" id="WP_223470422.1">
    <property type="nucleotide sequence ID" value="NZ_JAFBIL020000009.1"/>
</dbReference>
<reference evidence="2 3" key="2">
    <citation type="submission" date="2021-08" db="EMBL/GenBank/DDBJ databases">
        <title>Massilia sp. R798.</title>
        <authorList>
            <person name="Baek J.H."/>
            <person name="Jung H.S."/>
            <person name="Kim K.R."/>
            <person name="Jeon C.O."/>
        </authorList>
    </citation>
    <scope>NUCLEOTIDE SEQUENCE [LARGE SCALE GENOMIC DNA]</scope>
    <source>
        <strain evidence="2 3">R798</strain>
    </source>
</reference>
<protein>
    <recommendedName>
        <fullName evidence="4">Tetratricopeptide repeat protein</fullName>
    </recommendedName>
</protein>
<dbReference type="Pfam" id="PF13181">
    <property type="entry name" value="TPR_8"/>
    <property type="match status" value="1"/>
</dbReference>
<dbReference type="SUPFAM" id="SSF48452">
    <property type="entry name" value="TPR-like"/>
    <property type="match status" value="1"/>
</dbReference>
<evidence type="ECO:0000313" key="2">
    <source>
        <dbReference type="EMBL" id="MBZ2209772.1"/>
    </source>
</evidence>
<reference evidence="2 3" key="1">
    <citation type="submission" date="2021-01" db="EMBL/GenBank/DDBJ databases">
        <authorList>
            <person name="Ruan W."/>
            <person name="Khan S.A."/>
            <person name="Jeon C.O."/>
        </authorList>
    </citation>
    <scope>NUCLEOTIDE SEQUENCE [LARGE SCALE GENOMIC DNA]</scope>
    <source>
        <strain evidence="2 3">R798</strain>
    </source>
</reference>
<accession>A0ABS7SV19</accession>
<sequence length="216" mass="23468">MHISLSTLRAAVGAILLAALPVFAGVPEDVTKLQQEWEHIKYELPAAEHEARMERLSAEAGRLLAQNPNSAELMIWDAIIESTYAGAKGGLGALSSVKSAKKTLERALSVNPDALAGSAYTSLGSLYYQVPGWPVGFGDDKKAEQMLKKGLAINPDGIDPNFFYGEFLFRKGELDLAEKSLRKALAAPPRPGRKVADDGRRKEIQQLLDKIAAKRK</sequence>
<evidence type="ECO:0000256" key="1">
    <source>
        <dbReference type="SAM" id="SignalP"/>
    </source>
</evidence>
<dbReference type="EMBL" id="JAFBIL020000009">
    <property type="protein sequence ID" value="MBZ2209772.1"/>
    <property type="molecule type" value="Genomic_DNA"/>
</dbReference>
<feature type="signal peptide" evidence="1">
    <location>
        <begin position="1"/>
        <end position="24"/>
    </location>
</feature>